<dbReference type="PANTHER" id="PTHR23405:SF4">
    <property type="entry name" value="PROTEIN MAK16 HOMOLOG"/>
    <property type="match status" value="1"/>
</dbReference>
<dbReference type="PIRSF" id="PIRSF003352">
    <property type="entry name" value="MAK16"/>
    <property type="match status" value="1"/>
</dbReference>
<feature type="domain" description="Ribosomal eL28/Mak16" evidence="6">
    <location>
        <begin position="6"/>
        <end position="122"/>
    </location>
</feature>
<organism evidence="7">
    <name type="scientific">Phallusia mammillata</name>
    <dbReference type="NCBI Taxonomy" id="59560"/>
    <lineage>
        <taxon>Eukaryota</taxon>
        <taxon>Metazoa</taxon>
        <taxon>Chordata</taxon>
        <taxon>Tunicata</taxon>
        <taxon>Ascidiacea</taxon>
        <taxon>Phlebobranchia</taxon>
        <taxon>Ascidiidae</taxon>
        <taxon>Phallusia</taxon>
    </lineage>
</organism>
<dbReference type="PANTHER" id="PTHR23405">
    <property type="entry name" value="MAINTENANCE OF KILLER 16 MAK16 PROTEIN-RELATED"/>
    <property type="match status" value="1"/>
</dbReference>
<evidence type="ECO:0000256" key="1">
    <source>
        <dbReference type="ARBA" id="ARBA00004604"/>
    </source>
</evidence>
<accession>A0A6F9DKD7</accession>
<dbReference type="GO" id="GO:0005730">
    <property type="term" value="C:nucleolus"/>
    <property type="evidence" value="ECO:0007669"/>
    <property type="project" value="UniProtKB-SubCell"/>
</dbReference>
<proteinExistence type="evidence at transcript level"/>
<dbReference type="InterPro" id="IPR029004">
    <property type="entry name" value="Ribosomal_eL28/Mak16"/>
</dbReference>
<dbReference type="AlphaFoldDB" id="A0A6F9DKD7"/>
<dbReference type="Gene3D" id="3.30.390.110">
    <property type="match status" value="1"/>
</dbReference>
<comment type="similarity">
    <text evidence="2 4">Belongs to the MAK16 family.</text>
</comment>
<dbReference type="GO" id="GO:0000470">
    <property type="term" value="P:maturation of LSU-rRNA"/>
    <property type="evidence" value="ECO:0007669"/>
    <property type="project" value="TreeGrafter"/>
</dbReference>
<feature type="compositionally biased region" description="Acidic residues" evidence="5">
    <location>
        <begin position="225"/>
        <end position="252"/>
    </location>
</feature>
<evidence type="ECO:0000259" key="6">
    <source>
        <dbReference type="Pfam" id="PF01778"/>
    </source>
</evidence>
<dbReference type="FunFam" id="3.30.390.110:FF:000003">
    <property type="entry name" value="Protein MAK16 homolog"/>
    <property type="match status" value="1"/>
</dbReference>
<feature type="region of interest" description="Disordered" evidence="5">
    <location>
        <begin position="225"/>
        <end position="282"/>
    </location>
</feature>
<evidence type="ECO:0000256" key="5">
    <source>
        <dbReference type="SAM" id="MobiDB-lite"/>
    </source>
</evidence>
<evidence type="ECO:0000256" key="2">
    <source>
        <dbReference type="ARBA" id="ARBA00005514"/>
    </source>
</evidence>
<name>A0A6F9DKD7_9ASCI</name>
<comment type="subcellular location">
    <subcellularLocation>
        <location evidence="1">Nucleus</location>
        <location evidence="1">Nucleolus</location>
    </subcellularLocation>
</comment>
<dbReference type="Pfam" id="PF01778">
    <property type="entry name" value="Ribosomal_L28e"/>
    <property type="match status" value="1"/>
</dbReference>
<evidence type="ECO:0000256" key="4">
    <source>
        <dbReference type="PIRNR" id="PIRNR003352"/>
    </source>
</evidence>
<gene>
    <name evidence="7" type="primary">Mak16</name>
</gene>
<protein>
    <recommendedName>
        <fullName evidence="4">Protein MAK16 homolog</fullName>
    </recommendedName>
</protein>
<dbReference type="GO" id="GO:0000460">
    <property type="term" value="P:maturation of 5.8S rRNA"/>
    <property type="evidence" value="ECO:0007669"/>
    <property type="project" value="TreeGrafter"/>
</dbReference>
<reference evidence="7" key="1">
    <citation type="submission" date="2020-04" db="EMBL/GenBank/DDBJ databases">
        <authorList>
            <person name="Neveu A P."/>
        </authorList>
    </citation>
    <scope>NUCLEOTIDE SEQUENCE</scope>
    <source>
        <tissue evidence="7">Whole embryo</tissue>
    </source>
</reference>
<dbReference type="Pfam" id="PF04874">
    <property type="entry name" value="Mak16"/>
    <property type="match status" value="1"/>
</dbReference>
<sequence>MQHDDVLWDVIGNTEYCSYKVKARTSKTQRFCKNENNVTGLCNRNSCPLSNSQYATIREEKGICYLYMKTIERAAFPARMWEKVKLSRNYEKALEQIDENLVYWPYFLRHKCKQRYTKIYQYLIRIRKLTLKRQKKLVPINQKVERREAKREQKALVAAQLDTAIEKELLERLKQGTYGDIYNFPATAFDRALEQEEVESDSDVEYEKEDEVDSEPDIQYVAAEDFDESDTSDIEDIANNVSDEESSEEEEPEVKTIKRKRPAVEIEYEMESTSSHRTKLKH</sequence>
<keyword evidence="3 4" id="KW-0539">Nucleus</keyword>
<evidence type="ECO:0000313" key="7">
    <source>
        <dbReference type="EMBL" id="CAB3263599.1"/>
    </source>
</evidence>
<dbReference type="GO" id="GO:0030687">
    <property type="term" value="C:preribosome, large subunit precursor"/>
    <property type="evidence" value="ECO:0007669"/>
    <property type="project" value="TreeGrafter"/>
</dbReference>
<dbReference type="EMBL" id="LR787737">
    <property type="protein sequence ID" value="CAB3263599.1"/>
    <property type="molecule type" value="mRNA"/>
</dbReference>
<dbReference type="InterPro" id="IPR006958">
    <property type="entry name" value="Mak16"/>
</dbReference>
<evidence type="ECO:0000256" key="3">
    <source>
        <dbReference type="ARBA" id="ARBA00023242"/>
    </source>
</evidence>